<evidence type="ECO:0000313" key="7">
    <source>
        <dbReference type="EMBL" id="NPE14545.1"/>
    </source>
</evidence>
<evidence type="ECO:0000256" key="2">
    <source>
        <dbReference type="ARBA" id="ARBA00022692"/>
    </source>
</evidence>
<feature type="transmembrane region" description="Helical" evidence="5">
    <location>
        <begin position="29"/>
        <end position="50"/>
    </location>
</feature>
<name>A0ABX2AV97_9BACT</name>
<comment type="caution">
    <text evidence="7">The sequence shown here is derived from an EMBL/GenBank/DDBJ whole genome shotgun (WGS) entry which is preliminary data.</text>
</comment>
<dbReference type="InterPro" id="IPR010432">
    <property type="entry name" value="RDD"/>
</dbReference>
<keyword evidence="4 5" id="KW-0472">Membrane</keyword>
<gene>
    <name evidence="7" type="ORF">HPS55_09460</name>
</gene>
<dbReference type="RefSeq" id="WP_172174154.1">
    <property type="nucleotide sequence ID" value="NZ_CASGIA010000049.1"/>
</dbReference>
<dbReference type="PANTHER" id="PTHR38480">
    <property type="entry name" value="SLR0254 PROTEIN"/>
    <property type="match status" value="1"/>
</dbReference>
<feature type="transmembrane region" description="Helical" evidence="5">
    <location>
        <begin position="57"/>
        <end position="75"/>
    </location>
</feature>
<comment type="subcellular location">
    <subcellularLocation>
        <location evidence="1">Membrane</location>
        <topology evidence="1">Multi-pass membrane protein</topology>
    </subcellularLocation>
</comment>
<feature type="transmembrane region" description="Helical" evidence="5">
    <location>
        <begin position="108"/>
        <end position="130"/>
    </location>
</feature>
<dbReference type="PANTHER" id="PTHR38480:SF1">
    <property type="entry name" value="SLR0254 PROTEIN"/>
    <property type="match status" value="1"/>
</dbReference>
<keyword evidence="2 5" id="KW-0812">Transmembrane</keyword>
<evidence type="ECO:0000256" key="5">
    <source>
        <dbReference type="SAM" id="Phobius"/>
    </source>
</evidence>
<proteinExistence type="predicted"/>
<dbReference type="Proteomes" id="UP001193734">
    <property type="component" value="Unassembled WGS sequence"/>
</dbReference>
<dbReference type="EMBL" id="JABKKE010000015">
    <property type="protein sequence ID" value="NPE14545.1"/>
    <property type="molecule type" value="Genomic_DNA"/>
</dbReference>
<evidence type="ECO:0000256" key="1">
    <source>
        <dbReference type="ARBA" id="ARBA00004141"/>
    </source>
</evidence>
<sequence>MAVSDIITGQFVRISQTSAGVGDRIAERVIDMIVIVVYLVSVSFIFGRWISGLGDTFTVVAWLIVVLPAVFYSFLLETFNHGQTLGKMAMKTRVVKADGSTPGVGDYLLRWLLLLVDLHFSCIGLLFIICTRNNRRLGDMAAGTLVIKLSGYKRLHISLDEFDYARRNYRPVYPEAARLSLRQADVISKTLYGSERYNADQAARLSAKIQGYLSITRRERDDAAFLTTLLHDYQYYALELV</sequence>
<organism evidence="7 8">
    <name type="scientific">Xylanibacter rodentium</name>
    <dbReference type="NCBI Taxonomy" id="2736289"/>
    <lineage>
        <taxon>Bacteria</taxon>
        <taxon>Pseudomonadati</taxon>
        <taxon>Bacteroidota</taxon>
        <taxon>Bacteroidia</taxon>
        <taxon>Bacteroidales</taxon>
        <taxon>Prevotellaceae</taxon>
        <taxon>Xylanibacter</taxon>
    </lineage>
</organism>
<evidence type="ECO:0000259" key="6">
    <source>
        <dbReference type="Pfam" id="PF06271"/>
    </source>
</evidence>
<dbReference type="GeneID" id="82157988"/>
<evidence type="ECO:0000313" key="8">
    <source>
        <dbReference type="Proteomes" id="UP001193734"/>
    </source>
</evidence>
<evidence type="ECO:0000256" key="3">
    <source>
        <dbReference type="ARBA" id="ARBA00022989"/>
    </source>
</evidence>
<evidence type="ECO:0000256" key="4">
    <source>
        <dbReference type="ARBA" id="ARBA00023136"/>
    </source>
</evidence>
<dbReference type="Pfam" id="PF06271">
    <property type="entry name" value="RDD"/>
    <property type="match status" value="1"/>
</dbReference>
<feature type="domain" description="RDD" evidence="6">
    <location>
        <begin position="19"/>
        <end position="143"/>
    </location>
</feature>
<keyword evidence="8" id="KW-1185">Reference proteome</keyword>
<reference evidence="7 8" key="1">
    <citation type="submission" date="2020-05" db="EMBL/GenBank/DDBJ databases">
        <title>Distinct polysaccharide utilization as determinants for interspecies competition between intestinal Prevotella spp.</title>
        <authorList>
            <person name="Galvez E.J.C."/>
            <person name="Iljazovic A."/>
            <person name="Strowig T."/>
        </authorList>
    </citation>
    <scope>NUCLEOTIDE SEQUENCE [LARGE SCALE GENOMIC DNA]</scope>
    <source>
        <strain evidence="7 8">PROD</strain>
    </source>
</reference>
<keyword evidence="3 5" id="KW-1133">Transmembrane helix</keyword>
<protein>
    <submittedName>
        <fullName evidence="7">RDD family protein</fullName>
    </submittedName>
</protein>
<accession>A0ABX2AV97</accession>